<dbReference type="InterPro" id="IPR036249">
    <property type="entry name" value="Thioredoxin-like_sf"/>
</dbReference>
<evidence type="ECO:0000313" key="7">
    <source>
        <dbReference type="Proteomes" id="UP000000267"/>
    </source>
</evidence>
<dbReference type="InterPro" id="IPR013766">
    <property type="entry name" value="Thioredoxin_domain"/>
</dbReference>
<feature type="transmembrane region" description="Helical" evidence="3">
    <location>
        <begin position="652"/>
        <end position="670"/>
    </location>
</feature>
<dbReference type="OMA" id="YLISFWP"/>
<protein>
    <recommendedName>
        <fullName evidence="5">Thioredoxin domain-containing protein</fullName>
    </recommendedName>
</protein>
<dbReference type="SUPFAM" id="SSF52833">
    <property type="entry name" value="Thioredoxin-like"/>
    <property type="match status" value="2"/>
</dbReference>
<keyword evidence="3" id="KW-1133">Transmembrane helix</keyword>
<dbReference type="RefSeq" id="XP_001643848.1">
    <property type="nucleotide sequence ID" value="XM_001643798.1"/>
</dbReference>
<dbReference type="GO" id="GO:0006457">
    <property type="term" value="P:protein folding"/>
    <property type="evidence" value="ECO:0007669"/>
    <property type="project" value="TreeGrafter"/>
</dbReference>
<dbReference type="CDD" id="cd02961">
    <property type="entry name" value="PDI_a_family"/>
    <property type="match status" value="1"/>
</dbReference>
<comment type="similarity">
    <text evidence="1">Belongs to the protein disulfide isomerase family.</text>
</comment>
<keyword evidence="2 4" id="KW-0732">Signal</keyword>
<dbReference type="PANTHER" id="PTHR45672">
    <property type="entry name" value="PROTEIN DISULFIDE-ISOMERASE C17H9.14C-RELATED"/>
    <property type="match status" value="1"/>
</dbReference>
<dbReference type="PROSITE" id="PS51352">
    <property type="entry name" value="THIOREDOXIN_2"/>
    <property type="match status" value="1"/>
</dbReference>
<keyword evidence="3" id="KW-0812">Transmembrane</keyword>
<dbReference type="eggNOG" id="KOG0191">
    <property type="taxonomic scope" value="Eukaryota"/>
</dbReference>
<evidence type="ECO:0000256" key="1">
    <source>
        <dbReference type="ARBA" id="ARBA00006347"/>
    </source>
</evidence>
<evidence type="ECO:0000256" key="3">
    <source>
        <dbReference type="SAM" id="Phobius"/>
    </source>
</evidence>
<sequence length="700" mass="80845">MHFSLIFGLCLFLFNLSSATKFGLLSGDKESNDVVKKDFELPEPLTVNNFKSELQKGLHIVEFYSPYCSHCKGLIPIWKETILDIGNEGKDVGLKFSQVNCIESGDICNEEDIDFFPDIRLYGPSGYIKSFPQFEERSKEKLLAFAREAISDKSNLDIITKSNSKLMSGNTLSKLIKEGGNERGILVSFWPTRNMRNTDDKLLFYNCEDCKAFQRTWSQISELANENDIETVHINCDSYKGTCQELGFHELTDPGASNRQPRIGYILPNSNMKKFWSYTENSSPNPNSILSWALRIKQNSEVPEFSEKLLSKIISFDPTTLLKHSSFQPGLHVVYTYNYDIGRESQISDETLASYLERLSSVPNTNVYKAEPKMLLNLKKSYNYFLNTINYNKTEPTKFLDEEYFNLYSTSVIPTFMIFRDGDSRPYVYHRSTDETEAQMIENLEDLIRDLKYTILPEAKDNDIERIYYTLSESVRYILIQLVDSSNQKDSMGFLKKAIAAIYDYDYVCWKFIVDHFKQVSDQGEQILQRLKENEPLQADATNYITGYLKWINKASVQAVYIDVSKNKNLLKYLGITKLPENYGFGDVLLLDRYKNLLYDHDVFGKKLTASNSFVLKETILSLTLPNYSGFKYTIKPQKFKLKYRVPGSVDLVSILICILVFFLVLIFLIKMMKIYKKNKKYDKKRSIGLLGKSQKKLKD</sequence>
<evidence type="ECO:0000256" key="2">
    <source>
        <dbReference type="ARBA" id="ARBA00022729"/>
    </source>
</evidence>
<dbReference type="GO" id="GO:0003756">
    <property type="term" value="F:protein disulfide isomerase activity"/>
    <property type="evidence" value="ECO:0007669"/>
    <property type="project" value="TreeGrafter"/>
</dbReference>
<feature type="signal peptide" evidence="4">
    <location>
        <begin position="1"/>
        <end position="19"/>
    </location>
</feature>
<proteinExistence type="inferred from homology"/>
<dbReference type="InterPro" id="IPR051063">
    <property type="entry name" value="PDI"/>
</dbReference>
<feature type="chain" id="PRO_5002713054" description="Thioredoxin domain-containing protein" evidence="4">
    <location>
        <begin position="20"/>
        <end position="700"/>
    </location>
</feature>
<evidence type="ECO:0000259" key="5">
    <source>
        <dbReference type="PROSITE" id="PS51352"/>
    </source>
</evidence>
<organism evidence="7">
    <name type="scientific">Vanderwaltozyma polyspora (strain ATCC 22028 / DSM 70294 / BCRC 21397 / CBS 2163 / NBRC 10782 / NRRL Y-8283 / UCD 57-17)</name>
    <name type="common">Kluyveromyces polysporus</name>
    <dbReference type="NCBI Taxonomy" id="436907"/>
    <lineage>
        <taxon>Eukaryota</taxon>
        <taxon>Fungi</taxon>
        <taxon>Dikarya</taxon>
        <taxon>Ascomycota</taxon>
        <taxon>Saccharomycotina</taxon>
        <taxon>Saccharomycetes</taxon>
        <taxon>Saccharomycetales</taxon>
        <taxon>Saccharomycetaceae</taxon>
        <taxon>Vanderwaltozyma</taxon>
    </lineage>
</organism>
<feature type="domain" description="Thioredoxin" evidence="5">
    <location>
        <begin position="24"/>
        <end position="151"/>
    </location>
</feature>
<dbReference type="InParanoid" id="A7TP21"/>
<dbReference type="Pfam" id="PF00085">
    <property type="entry name" value="Thioredoxin"/>
    <property type="match status" value="1"/>
</dbReference>
<dbReference type="EMBL" id="DS480437">
    <property type="protein sequence ID" value="EDO15990.1"/>
    <property type="molecule type" value="Genomic_DNA"/>
</dbReference>
<reference evidence="6 7" key="1">
    <citation type="journal article" date="2007" name="Proc. Natl. Acad. Sci. U.S.A.">
        <title>Independent sorting-out of thousands of duplicated gene pairs in two yeast species descended from a whole-genome duplication.</title>
        <authorList>
            <person name="Scannell D.R."/>
            <person name="Frank A.C."/>
            <person name="Conant G.C."/>
            <person name="Byrne K.P."/>
            <person name="Woolfit M."/>
            <person name="Wolfe K.H."/>
        </authorList>
    </citation>
    <scope>NUCLEOTIDE SEQUENCE [LARGE SCALE GENOMIC DNA]</scope>
    <source>
        <strain evidence="7">ATCC 22028 / DSM 70294 / BCRC 21397 / CBS 2163 / NBRC 10782 / NRRL Y-8283 / UCD 57-17</strain>
    </source>
</reference>
<dbReference type="Gene3D" id="3.40.30.10">
    <property type="entry name" value="Glutaredoxin"/>
    <property type="match status" value="2"/>
</dbReference>
<dbReference type="OrthoDB" id="72053at2759"/>
<evidence type="ECO:0000256" key="4">
    <source>
        <dbReference type="SAM" id="SignalP"/>
    </source>
</evidence>
<dbReference type="HOGENOM" id="CLU_024937_0_0_1"/>
<dbReference type="AlphaFoldDB" id="A7TP21"/>
<dbReference type="PANTHER" id="PTHR45672:SF3">
    <property type="entry name" value="THIOREDOXIN DOMAIN-CONTAINING PROTEIN 5"/>
    <property type="match status" value="1"/>
</dbReference>
<accession>A7TP21</accession>
<evidence type="ECO:0000313" key="6">
    <source>
        <dbReference type="EMBL" id="EDO15990.1"/>
    </source>
</evidence>
<dbReference type="PhylomeDB" id="A7TP21"/>
<dbReference type="Proteomes" id="UP000000267">
    <property type="component" value="Unassembled WGS sequence"/>
</dbReference>
<keyword evidence="3" id="KW-0472">Membrane</keyword>
<gene>
    <name evidence="6" type="ORF">Kpol_499p18</name>
</gene>
<dbReference type="KEGG" id="vpo:Kpol_499p18"/>
<dbReference type="GeneID" id="5544092"/>
<dbReference type="GO" id="GO:0005783">
    <property type="term" value="C:endoplasmic reticulum"/>
    <property type="evidence" value="ECO:0007669"/>
    <property type="project" value="TreeGrafter"/>
</dbReference>
<dbReference type="STRING" id="436907.A7TP21"/>
<keyword evidence="7" id="KW-1185">Reference proteome</keyword>
<name>A7TP21_VANPO</name>